<comment type="caution">
    <text evidence="1">The sequence shown here is derived from an EMBL/GenBank/DDBJ whole genome shotgun (WGS) entry which is preliminary data.</text>
</comment>
<organism evidence="1 2">
    <name type="scientific">Morella rubra</name>
    <name type="common">Chinese bayberry</name>
    <dbReference type="NCBI Taxonomy" id="262757"/>
    <lineage>
        <taxon>Eukaryota</taxon>
        <taxon>Viridiplantae</taxon>
        <taxon>Streptophyta</taxon>
        <taxon>Embryophyta</taxon>
        <taxon>Tracheophyta</taxon>
        <taxon>Spermatophyta</taxon>
        <taxon>Magnoliopsida</taxon>
        <taxon>eudicotyledons</taxon>
        <taxon>Gunneridae</taxon>
        <taxon>Pentapetalae</taxon>
        <taxon>rosids</taxon>
        <taxon>fabids</taxon>
        <taxon>Fagales</taxon>
        <taxon>Myricaceae</taxon>
        <taxon>Morella</taxon>
    </lineage>
</organism>
<reference evidence="1 2" key="1">
    <citation type="journal article" date="2019" name="Plant Biotechnol. J.">
        <title>The red bayberry genome and genetic basis of sex determination.</title>
        <authorList>
            <person name="Jia H.M."/>
            <person name="Jia H.J."/>
            <person name="Cai Q.L."/>
            <person name="Wang Y."/>
            <person name="Zhao H.B."/>
            <person name="Yang W.F."/>
            <person name="Wang G.Y."/>
            <person name="Li Y.H."/>
            <person name="Zhan D.L."/>
            <person name="Shen Y.T."/>
            <person name="Niu Q.F."/>
            <person name="Chang L."/>
            <person name="Qiu J."/>
            <person name="Zhao L."/>
            <person name="Xie H.B."/>
            <person name="Fu W.Y."/>
            <person name="Jin J."/>
            <person name="Li X.W."/>
            <person name="Jiao Y."/>
            <person name="Zhou C.C."/>
            <person name="Tu T."/>
            <person name="Chai C.Y."/>
            <person name="Gao J.L."/>
            <person name="Fan L.J."/>
            <person name="van de Weg E."/>
            <person name="Wang J.Y."/>
            <person name="Gao Z.S."/>
        </authorList>
    </citation>
    <scope>NUCLEOTIDE SEQUENCE [LARGE SCALE GENOMIC DNA]</scope>
    <source>
        <tissue evidence="1">Leaves</tissue>
    </source>
</reference>
<evidence type="ECO:0000313" key="2">
    <source>
        <dbReference type="Proteomes" id="UP000516437"/>
    </source>
</evidence>
<dbReference type="EMBL" id="RXIC02000026">
    <property type="protein sequence ID" value="KAB1202725.1"/>
    <property type="molecule type" value="Genomic_DNA"/>
</dbReference>
<gene>
    <name evidence="1" type="ORF">CJ030_MR8G002225</name>
</gene>
<dbReference type="Proteomes" id="UP000516437">
    <property type="component" value="Chromosome 8"/>
</dbReference>
<evidence type="ECO:0000313" key="1">
    <source>
        <dbReference type="EMBL" id="KAB1202725.1"/>
    </source>
</evidence>
<sequence length="143" mass="16550">MRPRHFIWFIPSSHRYGHLFDTILLDPHWLMSLFYSQLVIFNNTLVVPPVQTFKGKEKVGDLPLPLGPTPFAREPPSGRLLADALHGIAMASGPMYQALPMPLFTDAMLNDNMWKSRSKRKLSDWDVDAWDWIQSRLYGSRRI</sequence>
<proteinExistence type="predicted"/>
<protein>
    <submittedName>
        <fullName evidence="1">Uncharacterized protein</fullName>
    </submittedName>
</protein>
<keyword evidence="2" id="KW-1185">Reference proteome</keyword>
<dbReference type="AlphaFoldDB" id="A0A6A1UQN5"/>
<accession>A0A6A1UQN5</accession>
<name>A0A6A1UQN5_9ROSI</name>